<dbReference type="InterPro" id="IPR042089">
    <property type="entry name" value="Peptidase_M13_dom_2"/>
</dbReference>
<evidence type="ECO:0000256" key="7">
    <source>
        <dbReference type="ARBA" id="ARBA00023049"/>
    </source>
</evidence>
<evidence type="ECO:0000256" key="8">
    <source>
        <dbReference type="SAM" id="SignalP"/>
    </source>
</evidence>
<evidence type="ECO:0000256" key="1">
    <source>
        <dbReference type="ARBA" id="ARBA00001947"/>
    </source>
</evidence>
<dbReference type="RefSeq" id="WP_320421534.1">
    <property type="nucleotide sequence ID" value="NZ_JAXCLA010000001.1"/>
</dbReference>
<feature type="signal peptide" evidence="8">
    <location>
        <begin position="1"/>
        <end position="22"/>
    </location>
</feature>
<protein>
    <submittedName>
        <fullName evidence="11">M13 family metallopeptidase</fullName>
        <ecNumber evidence="11">3.4.24.-</ecNumber>
    </submittedName>
</protein>
<evidence type="ECO:0000256" key="3">
    <source>
        <dbReference type="ARBA" id="ARBA00022670"/>
    </source>
</evidence>
<evidence type="ECO:0000313" key="12">
    <source>
        <dbReference type="Proteomes" id="UP001285263"/>
    </source>
</evidence>
<keyword evidence="6" id="KW-0862">Zinc</keyword>
<evidence type="ECO:0000259" key="10">
    <source>
        <dbReference type="Pfam" id="PF05649"/>
    </source>
</evidence>
<comment type="cofactor">
    <cofactor evidence="1">
        <name>Zn(2+)</name>
        <dbReference type="ChEBI" id="CHEBI:29105"/>
    </cofactor>
</comment>
<dbReference type="PRINTS" id="PR00786">
    <property type="entry name" value="NEPRILYSIN"/>
</dbReference>
<keyword evidence="8" id="KW-0732">Signal</keyword>
<dbReference type="Gene3D" id="3.40.390.10">
    <property type="entry name" value="Collagenase (Catalytic Domain)"/>
    <property type="match status" value="1"/>
</dbReference>
<dbReference type="CDD" id="cd08662">
    <property type="entry name" value="M13"/>
    <property type="match status" value="1"/>
</dbReference>
<dbReference type="PROSITE" id="PS51885">
    <property type="entry name" value="NEPRILYSIN"/>
    <property type="match status" value="1"/>
</dbReference>
<evidence type="ECO:0000256" key="6">
    <source>
        <dbReference type="ARBA" id="ARBA00022833"/>
    </source>
</evidence>
<reference evidence="11 12" key="1">
    <citation type="submission" date="2023-11" db="EMBL/GenBank/DDBJ databases">
        <title>Paucibacter sp. nov., isolated from fresh soil in Korea.</title>
        <authorList>
            <person name="Le N.T.T."/>
        </authorList>
    </citation>
    <scope>NUCLEOTIDE SEQUENCE [LARGE SCALE GENOMIC DNA]</scope>
    <source>
        <strain evidence="11 12">R3-3</strain>
    </source>
</reference>
<feature type="chain" id="PRO_5046551351" evidence="8">
    <location>
        <begin position="23"/>
        <end position="673"/>
    </location>
</feature>
<keyword evidence="4" id="KW-0479">Metal-binding</keyword>
<evidence type="ECO:0000256" key="5">
    <source>
        <dbReference type="ARBA" id="ARBA00022801"/>
    </source>
</evidence>
<dbReference type="PANTHER" id="PTHR11733">
    <property type="entry name" value="ZINC METALLOPROTEASE FAMILY M13 NEPRILYSIN-RELATED"/>
    <property type="match status" value="1"/>
</dbReference>
<comment type="caution">
    <text evidence="11">The sequence shown here is derived from an EMBL/GenBank/DDBJ whole genome shotgun (WGS) entry which is preliminary data.</text>
</comment>
<dbReference type="Pfam" id="PF01431">
    <property type="entry name" value="Peptidase_M13"/>
    <property type="match status" value="1"/>
</dbReference>
<dbReference type="GO" id="GO:0016787">
    <property type="term" value="F:hydrolase activity"/>
    <property type="evidence" value="ECO:0007669"/>
    <property type="project" value="UniProtKB-KW"/>
</dbReference>
<keyword evidence="7" id="KW-0482">Metalloprotease</keyword>
<dbReference type="InterPro" id="IPR008753">
    <property type="entry name" value="Peptidase_M13_N"/>
</dbReference>
<dbReference type="PANTHER" id="PTHR11733:SF167">
    <property type="entry name" value="FI17812P1-RELATED"/>
    <property type="match status" value="1"/>
</dbReference>
<evidence type="ECO:0000256" key="2">
    <source>
        <dbReference type="ARBA" id="ARBA00007357"/>
    </source>
</evidence>
<dbReference type="EC" id="3.4.24.-" evidence="11"/>
<dbReference type="Proteomes" id="UP001285263">
    <property type="component" value="Unassembled WGS sequence"/>
</dbReference>
<name>A0ABU5DBJ9_9BURK</name>
<keyword evidence="12" id="KW-1185">Reference proteome</keyword>
<gene>
    <name evidence="11" type="ORF">SNE35_03925</name>
</gene>
<accession>A0ABU5DBJ9</accession>
<organism evidence="11 12">
    <name type="scientific">Roseateles agri</name>
    <dbReference type="NCBI Taxonomy" id="3098619"/>
    <lineage>
        <taxon>Bacteria</taxon>
        <taxon>Pseudomonadati</taxon>
        <taxon>Pseudomonadota</taxon>
        <taxon>Betaproteobacteria</taxon>
        <taxon>Burkholderiales</taxon>
        <taxon>Sphaerotilaceae</taxon>
        <taxon>Roseateles</taxon>
    </lineage>
</organism>
<evidence type="ECO:0000256" key="4">
    <source>
        <dbReference type="ARBA" id="ARBA00022723"/>
    </source>
</evidence>
<keyword evidence="3" id="KW-0645">Protease</keyword>
<sequence length="673" mass="74027">MAFPRTLLALAAAAALAQGAQAQVFKPDVDTSVSPCADFNGYVNNRWVAANPLPSDKTRWGAFDKLAEESLNAQRSLVENADKGADKAQAGSIEQKIGWFYRAAMDEAAIERAGFEPIKPELASIAALKKPEDIAAWLRQNHASGNGLGFYFGAGADFKNAQKQVGFAHQGGLNLPSPEYYSKDEYKDKRAAYVAHAAKLFELTGVAPEAAKAKAENVLAFETRLAANSLLPVELRTPENQYNMMTIAEANKVTPHFDWAAYFKALGVDVGGSFSLSQPKFFANFDAMLVDVPVEQWRDYLALHTIDNASSGLSKAFQEENFAFYDKTLKGQPEMAARWKRALGAVNGGMGQALGQLYVKDYFPPEAKARAQVLVDNVRAALKERIEKLDWMTAETKTKALEKWSTFLPKIGYPDNWRDWSGLSVKGNDYFGNLRAARTFNYRYNLAKIGKATDRYEWSMTPQTVNAYYSPSTNTINFPAAILQPPFFYAKGDDALNYGGIGAVIGHEALHGFDDKGSQFDGQGNNRNWWTKDDRERFDARAQRLIDQASSYAPLAAFPDKKANGKLTLGENIADLGGLNVSFDALQKADGGKPDPKIDGFSREQRFFMSFATVWAGSIRDQAQLVRLNTDPHAPAGFRASASPSNMPAFAKAFSCKAGDAMVRGDDVRVQIW</sequence>
<dbReference type="InterPro" id="IPR024079">
    <property type="entry name" value="MetalloPept_cat_dom_sf"/>
</dbReference>
<evidence type="ECO:0000259" key="9">
    <source>
        <dbReference type="Pfam" id="PF01431"/>
    </source>
</evidence>
<proteinExistence type="inferred from homology"/>
<dbReference type="SUPFAM" id="SSF55486">
    <property type="entry name" value="Metalloproteases ('zincins'), catalytic domain"/>
    <property type="match status" value="1"/>
</dbReference>
<dbReference type="Pfam" id="PF05649">
    <property type="entry name" value="Peptidase_M13_N"/>
    <property type="match status" value="1"/>
</dbReference>
<dbReference type="InterPro" id="IPR000718">
    <property type="entry name" value="Peptidase_M13"/>
</dbReference>
<dbReference type="Gene3D" id="1.10.1380.10">
    <property type="entry name" value="Neutral endopeptidase , domain2"/>
    <property type="match status" value="1"/>
</dbReference>
<dbReference type="InterPro" id="IPR018497">
    <property type="entry name" value="Peptidase_M13_C"/>
</dbReference>
<evidence type="ECO:0000313" key="11">
    <source>
        <dbReference type="EMBL" id="MDY0743635.1"/>
    </source>
</evidence>
<comment type="similarity">
    <text evidence="2">Belongs to the peptidase M13 family.</text>
</comment>
<feature type="domain" description="Peptidase M13 N-terminal" evidence="10">
    <location>
        <begin position="35"/>
        <end position="414"/>
    </location>
</feature>
<keyword evidence="5 11" id="KW-0378">Hydrolase</keyword>
<dbReference type="EMBL" id="JAXCLA010000001">
    <property type="protein sequence ID" value="MDY0743635.1"/>
    <property type="molecule type" value="Genomic_DNA"/>
</dbReference>
<feature type="domain" description="Peptidase M13 C-terminal" evidence="9">
    <location>
        <begin position="466"/>
        <end position="666"/>
    </location>
</feature>